<comment type="similarity">
    <text evidence="2 6">Belongs to the YIP1 family.</text>
</comment>
<dbReference type="InterPro" id="IPR006977">
    <property type="entry name" value="Yip1_dom"/>
</dbReference>
<comment type="subcellular location">
    <subcellularLocation>
        <location evidence="6">Golgi apparatus membrane</location>
        <topology evidence="6">Multi-pass membrane protein</topology>
    </subcellularLocation>
    <subcellularLocation>
        <location evidence="1">Membrane</location>
        <topology evidence="1">Multi-pass membrane protein</topology>
    </subcellularLocation>
</comment>
<evidence type="ECO:0000259" key="8">
    <source>
        <dbReference type="Pfam" id="PF04893"/>
    </source>
</evidence>
<dbReference type="OMA" id="HIRAKSM"/>
<comment type="caution">
    <text evidence="6">Lacks conserved residue(s) required for the propagation of feature annotation.</text>
</comment>
<keyword evidence="10" id="KW-1185">Reference proteome</keyword>
<evidence type="ECO:0000313" key="9">
    <source>
        <dbReference type="EMBL" id="EGG15312.1"/>
    </source>
</evidence>
<dbReference type="STRING" id="1054147.F4Q9E3"/>
<dbReference type="Pfam" id="PF04893">
    <property type="entry name" value="Yip1"/>
    <property type="match status" value="1"/>
</dbReference>
<dbReference type="GeneID" id="14867073"/>
<feature type="transmembrane region" description="Helical" evidence="6">
    <location>
        <begin position="208"/>
        <end position="225"/>
    </location>
</feature>
<dbReference type="GO" id="GO:0005802">
    <property type="term" value="C:trans-Golgi network"/>
    <property type="evidence" value="ECO:0007669"/>
    <property type="project" value="TreeGrafter"/>
</dbReference>
<proteinExistence type="inferred from homology"/>
<evidence type="ECO:0000256" key="6">
    <source>
        <dbReference type="RuleBase" id="RU361264"/>
    </source>
</evidence>
<dbReference type="GO" id="GO:0006888">
    <property type="term" value="P:endoplasmic reticulum to Golgi vesicle-mediated transport"/>
    <property type="evidence" value="ECO:0007669"/>
    <property type="project" value="InterPro"/>
</dbReference>
<feature type="region of interest" description="Disordered" evidence="7">
    <location>
        <begin position="11"/>
        <end position="53"/>
    </location>
</feature>
<evidence type="ECO:0000256" key="7">
    <source>
        <dbReference type="SAM" id="MobiDB-lite"/>
    </source>
</evidence>
<protein>
    <recommendedName>
        <fullName evidence="6">Protein YIPF</fullName>
    </recommendedName>
</protein>
<gene>
    <name evidence="9" type="primary">yipf5</name>
    <name evidence="9" type="ORF">DFA_10146</name>
</gene>
<dbReference type="OrthoDB" id="440385at2759"/>
<feature type="domain" description="Yip1" evidence="8">
    <location>
        <begin position="80"/>
        <end position="222"/>
    </location>
</feature>
<feature type="transmembrane region" description="Helical" evidence="6">
    <location>
        <begin position="176"/>
        <end position="196"/>
    </location>
</feature>
<feature type="compositionally biased region" description="Low complexity" evidence="7">
    <location>
        <begin position="21"/>
        <end position="30"/>
    </location>
</feature>
<dbReference type="PANTHER" id="PTHR21236:SF2">
    <property type="entry name" value="PROTEIN YIPF"/>
    <property type="match status" value="1"/>
</dbReference>
<name>F4Q9E3_CACFS</name>
<dbReference type="GO" id="GO:0048280">
    <property type="term" value="P:vesicle fusion with Golgi apparatus"/>
    <property type="evidence" value="ECO:0007669"/>
    <property type="project" value="TreeGrafter"/>
</dbReference>
<sequence>MSGMEFFPNQYAYDNSGQQSNNNNHNNNNNASPYGNVSYGNMGNMNRSTPSGDSFDDELPLLEELGINFDHIRSKTLSVLNPFKKIDSHIMDDTDLGGPIFFDLVLGFSSLMSGKVQFGYIYGLGLIGCLAMYVVLNLMSENGIDMYRVVSVLGYCLLPVVILSFVRLIIDLTGMVGYGLIFLAIFWSTYSASKMFVKTLTMIDQRILVAYPVGLLYTGFALLAAF</sequence>
<dbReference type="AlphaFoldDB" id="F4Q9E3"/>
<keyword evidence="5 6" id="KW-0472">Membrane</keyword>
<evidence type="ECO:0000256" key="1">
    <source>
        <dbReference type="ARBA" id="ARBA00004141"/>
    </source>
</evidence>
<feature type="compositionally biased region" description="Polar residues" evidence="7">
    <location>
        <begin position="31"/>
        <end position="52"/>
    </location>
</feature>
<evidence type="ECO:0000256" key="4">
    <source>
        <dbReference type="ARBA" id="ARBA00022989"/>
    </source>
</evidence>
<dbReference type="InterPro" id="IPR045231">
    <property type="entry name" value="Yip1/4-like"/>
</dbReference>
<evidence type="ECO:0000256" key="2">
    <source>
        <dbReference type="ARBA" id="ARBA00010596"/>
    </source>
</evidence>
<dbReference type="GO" id="GO:0000139">
    <property type="term" value="C:Golgi membrane"/>
    <property type="evidence" value="ECO:0007669"/>
    <property type="project" value="UniProtKB-SubCell"/>
</dbReference>
<dbReference type="RefSeq" id="XP_004352032.1">
    <property type="nucleotide sequence ID" value="XM_004351980.1"/>
</dbReference>
<evidence type="ECO:0000256" key="5">
    <source>
        <dbReference type="ARBA" id="ARBA00023136"/>
    </source>
</evidence>
<feature type="transmembrane region" description="Helical" evidence="6">
    <location>
        <begin position="120"/>
        <end position="140"/>
    </location>
</feature>
<accession>F4Q9E3</accession>
<dbReference type="PANTHER" id="PTHR21236">
    <property type="entry name" value="GOLGI MEMBRANE PROTEIN YIP1"/>
    <property type="match status" value="1"/>
</dbReference>
<organism evidence="9 10">
    <name type="scientific">Cavenderia fasciculata</name>
    <name type="common">Slime mold</name>
    <name type="synonym">Dictyostelium fasciculatum</name>
    <dbReference type="NCBI Taxonomy" id="261658"/>
    <lineage>
        <taxon>Eukaryota</taxon>
        <taxon>Amoebozoa</taxon>
        <taxon>Evosea</taxon>
        <taxon>Eumycetozoa</taxon>
        <taxon>Dictyostelia</taxon>
        <taxon>Acytosteliales</taxon>
        <taxon>Cavenderiaceae</taxon>
        <taxon>Cavenderia</taxon>
    </lineage>
</organism>
<reference evidence="10" key="1">
    <citation type="journal article" date="2011" name="Genome Res.">
        <title>Phylogeny-wide analysis of social amoeba genomes highlights ancient origins for complex intercellular communication.</title>
        <authorList>
            <person name="Heidel A.J."/>
            <person name="Lawal H.M."/>
            <person name="Felder M."/>
            <person name="Schilde C."/>
            <person name="Helps N.R."/>
            <person name="Tunggal B."/>
            <person name="Rivero F."/>
            <person name="John U."/>
            <person name="Schleicher M."/>
            <person name="Eichinger L."/>
            <person name="Platzer M."/>
            <person name="Noegel A.A."/>
            <person name="Schaap P."/>
            <person name="Gloeckner G."/>
        </authorList>
    </citation>
    <scope>NUCLEOTIDE SEQUENCE [LARGE SCALE GENOMIC DNA]</scope>
    <source>
        <strain evidence="10">SH3</strain>
    </source>
</reference>
<dbReference type="Proteomes" id="UP000007797">
    <property type="component" value="Unassembled WGS sequence"/>
</dbReference>
<evidence type="ECO:0000256" key="3">
    <source>
        <dbReference type="ARBA" id="ARBA00022692"/>
    </source>
</evidence>
<keyword evidence="3 6" id="KW-0812">Transmembrane</keyword>
<evidence type="ECO:0000313" key="10">
    <source>
        <dbReference type="Proteomes" id="UP000007797"/>
    </source>
</evidence>
<dbReference type="EMBL" id="GL883026">
    <property type="protein sequence ID" value="EGG15312.1"/>
    <property type="molecule type" value="Genomic_DNA"/>
</dbReference>
<feature type="transmembrane region" description="Helical" evidence="6">
    <location>
        <begin position="152"/>
        <end position="170"/>
    </location>
</feature>
<keyword evidence="4 6" id="KW-1133">Transmembrane helix</keyword>
<dbReference type="KEGG" id="dfa:DFA_10146"/>